<reference evidence="2" key="1">
    <citation type="journal article" date="2020" name="Stud. Mycol.">
        <title>101 Dothideomycetes genomes: a test case for predicting lifestyles and emergence of pathogens.</title>
        <authorList>
            <person name="Haridas S."/>
            <person name="Albert R."/>
            <person name="Binder M."/>
            <person name="Bloem J."/>
            <person name="Labutti K."/>
            <person name="Salamov A."/>
            <person name="Andreopoulos B."/>
            <person name="Baker S."/>
            <person name="Barry K."/>
            <person name="Bills G."/>
            <person name="Bluhm B."/>
            <person name="Cannon C."/>
            <person name="Castanera R."/>
            <person name="Culley D."/>
            <person name="Daum C."/>
            <person name="Ezra D."/>
            <person name="Gonzalez J."/>
            <person name="Henrissat B."/>
            <person name="Kuo A."/>
            <person name="Liang C."/>
            <person name="Lipzen A."/>
            <person name="Lutzoni F."/>
            <person name="Magnuson J."/>
            <person name="Mondo S."/>
            <person name="Nolan M."/>
            <person name="Ohm R."/>
            <person name="Pangilinan J."/>
            <person name="Park H.-J."/>
            <person name="Ramirez L."/>
            <person name="Alfaro M."/>
            <person name="Sun H."/>
            <person name="Tritt A."/>
            <person name="Yoshinaga Y."/>
            <person name="Zwiers L.-H."/>
            <person name="Turgeon B."/>
            <person name="Goodwin S."/>
            <person name="Spatafora J."/>
            <person name="Crous P."/>
            <person name="Grigoriev I."/>
        </authorList>
    </citation>
    <scope>NUCLEOTIDE SEQUENCE</scope>
    <source>
        <strain evidence="2">CBS 121167</strain>
    </source>
</reference>
<evidence type="ECO:0000313" key="2">
    <source>
        <dbReference type="EMBL" id="KAF2140451.1"/>
    </source>
</evidence>
<keyword evidence="3" id="KW-1185">Reference proteome</keyword>
<feature type="transmembrane region" description="Helical" evidence="1">
    <location>
        <begin position="67"/>
        <end position="93"/>
    </location>
</feature>
<name>A0A6A6BDA3_9PEZI</name>
<dbReference type="EMBL" id="ML995489">
    <property type="protein sequence ID" value="KAF2140451.1"/>
    <property type="molecule type" value="Genomic_DNA"/>
</dbReference>
<sequence>MEKQTYTQLQPGKPWLPGIFKRLPQLGVLALLTATVCAFGSLATLAASKGKDIELWPSKNHPLQPTVIVAILTAVANAAIRYALAESLTLLWWRKALSGGSLKELHFSWAYATSFKQSFFSGRQFNTIALACIITTLVSIDGPLLQRSSSVTTVPIIRNATINASLSHDPLPNGYSGGYRIRSRDVTYLKLPFAQVTKAYQSRNDMQLETSGCNGVCDMNLLSTGFDVQCSEGSAPYNLTQTISHGTADATTANIGGISFAFDGMEANASMFNTSVRYKDDPACVGMLRTVDCTFRLATVSYPVTISNSSVSLRPAGENDTVEVHYPGTELPSISTFFSTIGGFVLYGRQQFESNITMTPAPPQWSITGNGSMTYTHLSSADYNNCTITYSNPMPDVRDMIRELAFRASIGLSNSSTFQTVQATERIDRTVYTVNYYYLVPGLCLMIVNVIAILPLFFGWWHLGRNFSMSPLEIAKAFRSPLITQAGTNEDINGLLKAIGNKRVRYGAA</sequence>
<dbReference type="PANTHER" id="PTHR37576:SF2">
    <property type="entry name" value="DEFECT AT LOW TEMPERATURE PROTEIN 1"/>
    <property type="match status" value="1"/>
</dbReference>
<feature type="transmembrane region" description="Helical" evidence="1">
    <location>
        <begin position="436"/>
        <end position="461"/>
    </location>
</feature>
<dbReference type="RefSeq" id="XP_033396164.1">
    <property type="nucleotide sequence ID" value="XM_033538240.1"/>
</dbReference>
<dbReference type="OrthoDB" id="5357734at2759"/>
<feature type="transmembrane region" description="Helical" evidence="1">
    <location>
        <begin position="26"/>
        <end position="47"/>
    </location>
</feature>
<keyword evidence="1" id="KW-1133">Transmembrane helix</keyword>
<feature type="non-terminal residue" evidence="2">
    <location>
        <position position="509"/>
    </location>
</feature>
<dbReference type="InterPro" id="IPR021514">
    <property type="entry name" value="DUF3176"/>
</dbReference>
<dbReference type="GeneID" id="54295736"/>
<dbReference type="Proteomes" id="UP000799438">
    <property type="component" value="Unassembled WGS sequence"/>
</dbReference>
<proteinExistence type="predicted"/>
<organism evidence="2 3">
    <name type="scientific">Aplosporella prunicola CBS 121167</name>
    <dbReference type="NCBI Taxonomy" id="1176127"/>
    <lineage>
        <taxon>Eukaryota</taxon>
        <taxon>Fungi</taxon>
        <taxon>Dikarya</taxon>
        <taxon>Ascomycota</taxon>
        <taxon>Pezizomycotina</taxon>
        <taxon>Dothideomycetes</taxon>
        <taxon>Dothideomycetes incertae sedis</taxon>
        <taxon>Botryosphaeriales</taxon>
        <taxon>Aplosporellaceae</taxon>
        <taxon>Aplosporella</taxon>
    </lineage>
</organism>
<evidence type="ECO:0000256" key="1">
    <source>
        <dbReference type="SAM" id="Phobius"/>
    </source>
</evidence>
<keyword evidence="1" id="KW-0812">Transmembrane</keyword>
<accession>A0A6A6BDA3</accession>
<dbReference type="AlphaFoldDB" id="A0A6A6BDA3"/>
<gene>
    <name evidence="2" type="ORF">K452DRAFT_252088</name>
</gene>
<evidence type="ECO:0000313" key="3">
    <source>
        <dbReference type="Proteomes" id="UP000799438"/>
    </source>
</evidence>
<keyword evidence="1" id="KW-0472">Membrane</keyword>
<dbReference type="PANTHER" id="PTHR37576">
    <property type="entry name" value="DEFECT AT LOW TEMPERATURE PROTEIN 1"/>
    <property type="match status" value="1"/>
</dbReference>
<dbReference type="Pfam" id="PF11374">
    <property type="entry name" value="DUF3176"/>
    <property type="match status" value="1"/>
</dbReference>
<protein>
    <submittedName>
        <fullName evidence="2">Uncharacterized protein</fullName>
    </submittedName>
</protein>